<proteinExistence type="predicted"/>
<keyword evidence="2" id="KW-1185">Reference proteome</keyword>
<evidence type="ECO:0000313" key="1">
    <source>
        <dbReference type="EMBL" id="RAK15231.1"/>
    </source>
</evidence>
<comment type="caution">
    <text evidence="1">The sequence shown here is derived from an EMBL/GenBank/DDBJ whole genome shotgun (WGS) entry which is preliminary data.</text>
</comment>
<evidence type="ECO:0000313" key="2">
    <source>
        <dbReference type="Proteomes" id="UP000248555"/>
    </source>
</evidence>
<organism evidence="1 2">
    <name type="scientific">Paranoxybacillus vitaminiphilus</name>
    <dbReference type="NCBI Taxonomy" id="581036"/>
    <lineage>
        <taxon>Bacteria</taxon>
        <taxon>Bacillati</taxon>
        <taxon>Bacillota</taxon>
        <taxon>Bacilli</taxon>
        <taxon>Bacillales</taxon>
        <taxon>Anoxybacillaceae</taxon>
        <taxon>Paranoxybacillus</taxon>
    </lineage>
</organism>
<accession>A0A327Y4C0</accession>
<sequence>MKNNHIYAIELSFKDEPRMTLCKYVYPSLEHWDKLPSVSEHWFFYWPLYDGSHFSDHELGNGIFKTVPNDEKTSEKYGRIQEVFWKEIDLLSITSKNIRDAVFHELEKL</sequence>
<gene>
    <name evidence="1" type="ORF">B0I26_12317</name>
</gene>
<dbReference type="EMBL" id="QLMH01000023">
    <property type="protein sequence ID" value="RAK15231.1"/>
    <property type="molecule type" value="Genomic_DNA"/>
</dbReference>
<reference evidence="1 2" key="1">
    <citation type="submission" date="2018-06" db="EMBL/GenBank/DDBJ databases">
        <title>Genomic Encyclopedia of Type Strains, Phase III (KMG-III): the genomes of soil and plant-associated and newly described type strains.</title>
        <authorList>
            <person name="Whitman W."/>
        </authorList>
    </citation>
    <scope>NUCLEOTIDE SEQUENCE [LARGE SCALE GENOMIC DNA]</scope>
    <source>
        <strain evidence="1 2">CGMCC 1.8979</strain>
    </source>
</reference>
<name>A0A327Y4C0_9BACL</name>
<dbReference type="Proteomes" id="UP000248555">
    <property type="component" value="Unassembled WGS sequence"/>
</dbReference>
<protein>
    <submittedName>
        <fullName evidence="1">Uncharacterized protein</fullName>
    </submittedName>
</protein>
<dbReference type="AlphaFoldDB" id="A0A327Y4C0"/>